<evidence type="ECO:0008006" key="5">
    <source>
        <dbReference type="Google" id="ProtNLM"/>
    </source>
</evidence>
<dbReference type="EMBL" id="CAJOBA010061734">
    <property type="protein sequence ID" value="CAF4333145.1"/>
    <property type="molecule type" value="Genomic_DNA"/>
</dbReference>
<evidence type="ECO:0000313" key="3">
    <source>
        <dbReference type="EMBL" id="CAF4333145.1"/>
    </source>
</evidence>
<dbReference type="Proteomes" id="UP000682733">
    <property type="component" value="Unassembled WGS sequence"/>
</dbReference>
<proteinExistence type="predicted"/>
<evidence type="ECO:0000313" key="4">
    <source>
        <dbReference type="Proteomes" id="UP000682733"/>
    </source>
</evidence>
<feature type="chain" id="PRO_5036273821" description="Secreted protein" evidence="1">
    <location>
        <begin position="30"/>
        <end position="112"/>
    </location>
</feature>
<dbReference type="Proteomes" id="UP000677228">
    <property type="component" value="Unassembled WGS sequence"/>
</dbReference>
<keyword evidence="1" id="KW-0732">Signal</keyword>
<dbReference type="AlphaFoldDB" id="A0A8S2UAB7"/>
<comment type="caution">
    <text evidence="3">The sequence shown here is derived from an EMBL/GenBank/DDBJ whole genome shotgun (WGS) entry which is preliminary data.</text>
</comment>
<feature type="signal peptide" evidence="1">
    <location>
        <begin position="1"/>
        <end position="29"/>
    </location>
</feature>
<organism evidence="3 4">
    <name type="scientific">Didymodactylos carnosus</name>
    <dbReference type="NCBI Taxonomy" id="1234261"/>
    <lineage>
        <taxon>Eukaryota</taxon>
        <taxon>Metazoa</taxon>
        <taxon>Spiralia</taxon>
        <taxon>Gnathifera</taxon>
        <taxon>Rotifera</taxon>
        <taxon>Eurotatoria</taxon>
        <taxon>Bdelloidea</taxon>
        <taxon>Philodinida</taxon>
        <taxon>Philodinidae</taxon>
        <taxon>Didymodactylos</taxon>
    </lineage>
</organism>
<protein>
    <recommendedName>
        <fullName evidence="5">Secreted protein</fullName>
    </recommendedName>
</protein>
<evidence type="ECO:0000313" key="2">
    <source>
        <dbReference type="EMBL" id="CAF1544284.1"/>
    </source>
</evidence>
<dbReference type="EMBL" id="CAJNOK010039355">
    <property type="protein sequence ID" value="CAF1544284.1"/>
    <property type="molecule type" value="Genomic_DNA"/>
</dbReference>
<accession>A0A8S2UAB7</accession>
<sequence length="112" mass="11383">HNMMMFSYYFTVILLLFSGIRFNLPLASASNNRGTCSGGSSGTSGSSAQTESSCGDGCGCQCSGGDNPFTCLGGSCTDSSCLSRCITAKTCSSGQTVKGQCQQTGTAKLLGK</sequence>
<evidence type="ECO:0000256" key="1">
    <source>
        <dbReference type="SAM" id="SignalP"/>
    </source>
</evidence>
<gene>
    <name evidence="2" type="ORF">OVA965_LOCUS38941</name>
    <name evidence="3" type="ORF">TMI583_LOCUS40182</name>
</gene>
<feature type="non-terminal residue" evidence="3">
    <location>
        <position position="1"/>
    </location>
</feature>
<name>A0A8S2UAB7_9BILA</name>
<reference evidence="3" key="1">
    <citation type="submission" date="2021-02" db="EMBL/GenBank/DDBJ databases">
        <authorList>
            <person name="Nowell W R."/>
        </authorList>
    </citation>
    <scope>NUCLEOTIDE SEQUENCE</scope>
</reference>